<evidence type="ECO:0000256" key="1">
    <source>
        <dbReference type="ARBA" id="ARBA00004651"/>
    </source>
</evidence>
<evidence type="ECO:0000313" key="7">
    <source>
        <dbReference type="EMBL" id="MDC2827026.1"/>
    </source>
</evidence>
<keyword evidence="4 6" id="KW-1133">Transmembrane helix</keyword>
<feature type="transmembrane region" description="Helical" evidence="6">
    <location>
        <begin position="439"/>
        <end position="463"/>
    </location>
</feature>
<dbReference type="Pfam" id="PF01943">
    <property type="entry name" value="Polysacc_synt"/>
    <property type="match status" value="1"/>
</dbReference>
<reference evidence="7" key="1">
    <citation type="submission" date="2023-01" db="EMBL/GenBank/DDBJ databases">
        <title>Genome analysis of 13 Lactobacillus isolated from gut of wild boar.</title>
        <authorList>
            <person name="Papp P."/>
            <person name="Libisch B."/>
            <person name="Nagy T."/>
            <person name="Olasz F."/>
        </authorList>
    </citation>
    <scope>NUCLEOTIDE SEQUENCE</scope>
    <source>
        <strain evidence="7">F108</strain>
    </source>
</reference>
<dbReference type="GO" id="GO:0005886">
    <property type="term" value="C:plasma membrane"/>
    <property type="evidence" value="ECO:0007669"/>
    <property type="project" value="UniProtKB-SubCell"/>
</dbReference>
<feature type="transmembrane region" description="Helical" evidence="6">
    <location>
        <begin position="380"/>
        <end position="400"/>
    </location>
</feature>
<feature type="transmembrane region" description="Helical" evidence="6">
    <location>
        <begin position="7"/>
        <end position="27"/>
    </location>
</feature>
<feature type="transmembrane region" description="Helical" evidence="6">
    <location>
        <begin position="247"/>
        <end position="266"/>
    </location>
</feature>
<feature type="transmembrane region" description="Helical" evidence="6">
    <location>
        <begin position="320"/>
        <end position="345"/>
    </location>
</feature>
<name>A0AAJ1HM99_LIMMU</name>
<sequence>MRVIKNFIYNTGYQLLIIILPIITIPYVSRKLGANGLGIYSFTNAIVQNFALFGTLGITNYAIRQVAYFRDDPKKLNYTFNIVFFFQLLLASCSLLIYFIFVLTKGRQYLYIYLIQALMIVSAGIDVSWLFIGLEDFKKNVVRNTVVKIIGLILILLFVKGKKDVFLYAMILSITQFTGQLLMFPYVYNLVDVKIPHLKEMVKIFLPVFLMFIPQIGIQVYTVMNKIFLGILDTKVQTGYFDVSDKISRIAVTIPLSVISVMYPRISNLYSKNDEIFAKEEIVKTIQIVHLVSFPLCMGIVGCSKWMIPWFFGKGYLPVIKIVSIMASIVIIMSFSTAIGDLYLLAKNHMKAYIRAIFAGSCISVIGNFLLIPILHAIGAAYSVVLAELMVLIVMLYEVKNELPIIKFFNNIYIYFLNSFMMFIVVYTIGLVFNTSSILTTFAQILIGIIIYVFLTIIDVTWARDYAIRFFIKIKSRI</sequence>
<feature type="transmembrane region" description="Helical" evidence="6">
    <location>
        <begin position="141"/>
        <end position="159"/>
    </location>
</feature>
<evidence type="ECO:0000256" key="3">
    <source>
        <dbReference type="ARBA" id="ARBA00022692"/>
    </source>
</evidence>
<keyword evidence="3 6" id="KW-0812">Transmembrane</keyword>
<comment type="subcellular location">
    <subcellularLocation>
        <location evidence="1">Cell membrane</location>
        <topology evidence="1">Multi-pass membrane protein</topology>
    </subcellularLocation>
</comment>
<dbReference type="Proteomes" id="UP001218021">
    <property type="component" value="Unassembled WGS sequence"/>
</dbReference>
<dbReference type="InterPro" id="IPR002797">
    <property type="entry name" value="Polysacc_synth"/>
</dbReference>
<dbReference type="RefSeq" id="WP_272207743.1">
    <property type="nucleotide sequence ID" value="NZ_JAQONC010000011.1"/>
</dbReference>
<dbReference type="EMBL" id="JAQOND010000011">
    <property type="protein sequence ID" value="MDC2827026.1"/>
    <property type="molecule type" value="Genomic_DNA"/>
</dbReference>
<dbReference type="PANTHER" id="PTHR30250">
    <property type="entry name" value="PST FAMILY PREDICTED COLANIC ACID TRANSPORTER"/>
    <property type="match status" value="1"/>
</dbReference>
<protein>
    <submittedName>
        <fullName evidence="7">Oligosaccharide flippase family protein</fullName>
    </submittedName>
</protein>
<evidence type="ECO:0000256" key="5">
    <source>
        <dbReference type="ARBA" id="ARBA00023136"/>
    </source>
</evidence>
<accession>A0AAJ1HM99</accession>
<dbReference type="AlphaFoldDB" id="A0AAJ1HM99"/>
<feature type="transmembrane region" description="Helical" evidence="6">
    <location>
        <begin position="83"/>
        <end position="104"/>
    </location>
</feature>
<evidence type="ECO:0000256" key="2">
    <source>
        <dbReference type="ARBA" id="ARBA00022475"/>
    </source>
</evidence>
<feature type="transmembrane region" description="Helical" evidence="6">
    <location>
        <begin position="287"/>
        <end position="308"/>
    </location>
</feature>
<gene>
    <name evidence="7" type="ORF">PO158_01840</name>
</gene>
<feature type="transmembrane region" description="Helical" evidence="6">
    <location>
        <begin position="165"/>
        <end position="184"/>
    </location>
</feature>
<comment type="caution">
    <text evidence="7">The sequence shown here is derived from an EMBL/GenBank/DDBJ whole genome shotgun (WGS) entry which is preliminary data.</text>
</comment>
<feature type="transmembrane region" description="Helical" evidence="6">
    <location>
        <begin position="110"/>
        <end position="134"/>
    </location>
</feature>
<feature type="transmembrane region" description="Helical" evidence="6">
    <location>
        <begin position="352"/>
        <end position="374"/>
    </location>
</feature>
<evidence type="ECO:0000256" key="4">
    <source>
        <dbReference type="ARBA" id="ARBA00022989"/>
    </source>
</evidence>
<dbReference type="InterPro" id="IPR050833">
    <property type="entry name" value="Poly_Biosynth_Transport"/>
</dbReference>
<organism evidence="7 8">
    <name type="scientific">Limosilactobacillus mucosae</name>
    <name type="common">Lactobacillus mucosae</name>
    <dbReference type="NCBI Taxonomy" id="97478"/>
    <lineage>
        <taxon>Bacteria</taxon>
        <taxon>Bacillati</taxon>
        <taxon>Bacillota</taxon>
        <taxon>Bacilli</taxon>
        <taxon>Lactobacillales</taxon>
        <taxon>Lactobacillaceae</taxon>
        <taxon>Limosilactobacillus</taxon>
    </lineage>
</organism>
<keyword evidence="2" id="KW-1003">Cell membrane</keyword>
<feature type="transmembrane region" description="Helical" evidence="6">
    <location>
        <begin position="204"/>
        <end position="224"/>
    </location>
</feature>
<proteinExistence type="predicted"/>
<feature type="transmembrane region" description="Helical" evidence="6">
    <location>
        <begin position="39"/>
        <end position="63"/>
    </location>
</feature>
<keyword evidence="5 6" id="KW-0472">Membrane</keyword>
<feature type="transmembrane region" description="Helical" evidence="6">
    <location>
        <begin position="412"/>
        <end position="433"/>
    </location>
</feature>
<evidence type="ECO:0000313" key="8">
    <source>
        <dbReference type="Proteomes" id="UP001218021"/>
    </source>
</evidence>
<evidence type="ECO:0000256" key="6">
    <source>
        <dbReference type="SAM" id="Phobius"/>
    </source>
</evidence>
<dbReference type="PANTHER" id="PTHR30250:SF11">
    <property type="entry name" value="O-ANTIGEN TRANSPORTER-RELATED"/>
    <property type="match status" value="1"/>
</dbReference>